<feature type="domain" description="F-box" evidence="1">
    <location>
        <begin position="17"/>
        <end position="58"/>
    </location>
</feature>
<dbReference type="InterPro" id="IPR001810">
    <property type="entry name" value="F-box_dom"/>
</dbReference>
<dbReference type="Pfam" id="PF00646">
    <property type="entry name" value="F-box"/>
    <property type="match status" value="1"/>
</dbReference>
<gene>
    <name evidence="2" type="ORF">GOP47_0018261</name>
</gene>
<accession>A0A9D4Z9Y9</accession>
<protein>
    <recommendedName>
        <fullName evidence="1">F-box domain-containing protein</fullName>
    </recommendedName>
</protein>
<keyword evidence="3" id="KW-1185">Reference proteome</keyword>
<dbReference type="AlphaFoldDB" id="A0A9D4Z9Y9"/>
<evidence type="ECO:0000313" key="2">
    <source>
        <dbReference type="EMBL" id="KAI5067733.1"/>
    </source>
</evidence>
<evidence type="ECO:0000259" key="1">
    <source>
        <dbReference type="SMART" id="SM00256"/>
    </source>
</evidence>
<dbReference type="Gene3D" id="1.20.1280.50">
    <property type="match status" value="1"/>
</dbReference>
<dbReference type="Proteomes" id="UP000886520">
    <property type="component" value="Chromosome 17"/>
</dbReference>
<dbReference type="SUPFAM" id="SSF81383">
    <property type="entry name" value="F-box domain"/>
    <property type="match status" value="1"/>
</dbReference>
<dbReference type="EMBL" id="JABFUD020000017">
    <property type="protein sequence ID" value="KAI5067733.1"/>
    <property type="molecule type" value="Genomic_DNA"/>
</dbReference>
<reference evidence="2" key="1">
    <citation type="submission" date="2021-01" db="EMBL/GenBank/DDBJ databases">
        <title>Adiantum capillus-veneris genome.</title>
        <authorList>
            <person name="Fang Y."/>
            <person name="Liao Q."/>
        </authorList>
    </citation>
    <scope>NUCLEOTIDE SEQUENCE</scope>
    <source>
        <strain evidence="2">H3</strain>
        <tissue evidence="2">Leaf</tissue>
    </source>
</reference>
<name>A0A9D4Z9Y9_ADICA</name>
<sequence length="261" mass="29688">MEEEKMRGVASFGDFSLPTDLALDILVRIPLGRQLFCLRLVCPSWNDLLRSPRFLQFWSQRYRRSCCFVMVPPPSSYPPARMDVPWRPLLPSLLQDPLKTHLAAYFIEDFRISNCGYWFELPLQWFNRGQSYDVEDPDDYCVRALAGSGSAGIVLDILYPPDKCPSKPLPFPIIRTLDFLAGTYRLEMIIVKGGSGRCNEDKTTQALTCTFTIENTINLLVPGVRDSRVAVLMSVAIHQHHPDLLMCGFAIDERKLGRRSA</sequence>
<proteinExistence type="predicted"/>
<organism evidence="2 3">
    <name type="scientific">Adiantum capillus-veneris</name>
    <name type="common">Maidenhair fern</name>
    <dbReference type="NCBI Taxonomy" id="13818"/>
    <lineage>
        <taxon>Eukaryota</taxon>
        <taxon>Viridiplantae</taxon>
        <taxon>Streptophyta</taxon>
        <taxon>Embryophyta</taxon>
        <taxon>Tracheophyta</taxon>
        <taxon>Polypodiopsida</taxon>
        <taxon>Polypodiidae</taxon>
        <taxon>Polypodiales</taxon>
        <taxon>Pteridineae</taxon>
        <taxon>Pteridaceae</taxon>
        <taxon>Vittarioideae</taxon>
        <taxon>Adiantum</taxon>
    </lineage>
</organism>
<dbReference type="SMART" id="SM00256">
    <property type="entry name" value="FBOX"/>
    <property type="match status" value="1"/>
</dbReference>
<dbReference type="InterPro" id="IPR036047">
    <property type="entry name" value="F-box-like_dom_sf"/>
</dbReference>
<evidence type="ECO:0000313" key="3">
    <source>
        <dbReference type="Proteomes" id="UP000886520"/>
    </source>
</evidence>
<comment type="caution">
    <text evidence="2">The sequence shown here is derived from an EMBL/GenBank/DDBJ whole genome shotgun (WGS) entry which is preliminary data.</text>
</comment>